<dbReference type="GO" id="GO:0015074">
    <property type="term" value="P:DNA integration"/>
    <property type="evidence" value="ECO:0007669"/>
    <property type="project" value="UniProtKB-KW"/>
</dbReference>
<dbReference type="Gene3D" id="3.40.50.1390">
    <property type="entry name" value="Resolvase, N-terminal catalytic domain"/>
    <property type="match status" value="1"/>
</dbReference>
<dbReference type="GO" id="GO:0000150">
    <property type="term" value="F:DNA strand exchange activity"/>
    <property type="evidence" value="ECO:0007669"/>
    <property type="project" value="InterPro"/>
</dbReference>
<dbReference type="RefSeq" id="WP_073127338.1">
    <property type="nucleotide sequence ID" value="NZ_BAABCH010000014.1"/>
</dbReference>
<dbReference type="CDD" id="cd03768">
    <property type="entry name" value="SR_ResInv"/>
    <property type="match status" value="1"/>
</dbReference>
<dbReference type="Pfam" id="PF00239">
    <property type="entry name" value="Resolvase"/>
    <property type="match status" value="1"/>
</dbReference>
<dbReference type="InterPro" id="IPR006118">
    <property type="entry name" value="Recombinase_CS"/>
</dbReference>
<dbReference type="GO" id="GO:0003677">
    <property type="term" value="F:DNA binding"/>
    <property type="evidence" value="ECO:0007669"/>
    <property type="project" value="UniProtKB-KW"/>
</dbReference>
<organism evidence="7 8">
    <name type="scientific">Asaccharospora irregularis DSM 2635</name>
    <dbReference type="NCBI Taxonomy" id="1121321"/>
    <lineage>
        <taxon>Bacteria</taxon>
        <taxon>Bacillati</taxon>
        <taxon>Bacillota</taxon>
        <taxon>Clostridia</taxon>
        <taxon>Peptostreptococcales</taxon>
        <taxon>Peptostreptococcaceae</taxon>
        <taxon>Asaccharospora</taxon>
    </lineage>
</organism>
<feature type="active site" description="O-(5'-phospho-DNA)-serine intermediate" evidence="4 5">
    <location>
        <position position="9"/>
    </location>
</feature>
<evidence type="ECO:0000256" key="2">
    <source>
        <dbReference type="ARBA" id="ARBA00023125"/>
    </source>
</evidence>
<evidence type="ECO:0000313" key="7">
    <source>
        <dbReference type="EMBL" id="SHH35925.1"/>
    </source>
</evidence>
<dbReference type="PROSITE" id="PS51736">
    <property type="entry name" value="RECOMBINASES_3"/>
    <property type="match status" value="1"/>
</dbReference>
<dbReference type="PANTHER" id="PTHR30461:SF2">
    <property type="entry name" value="SERINE RECOMBINASE PINE-RELATED"/>
    <property type="match status" value="1"/>
</dbReference>
<evidence type="ECO:0000259" key="6">
    <source>
        <dbReference type="PROSITE" id="PS51736"/>
    </source>
</evidence>
<dbReference type="InterPro" id="IPR050639">
    <property type="entry name" value="SSR_resolvase"/>
</dbReference>
<dbReference type="OrthoDB" id="9797501at2"/>
<keyword evidence="1" id="KW-0229">DNA integration</keyword>
<name>A0A1M5SBS9_9FIRM</name>
<evidence type="ECO:0000256" key="1">
    <source>
        <dbReference type="ARBA" id="ARBA00022908"/>
    </source>
</evidence>
<accession>A0A1M5SBS9</accession>
<keyword evidence="2" id="KW-0238">DNA-binding</keyword>
<keyword evidence="8" id="KW-1185">Reference proteome</keyword>
<protein>
    <submittedName>
        <fullName evidence="7">Site-specific DNA recombinase</fullName>
    </submittedName>
</protein>
<reference evidence="8" key="1">
    <citation type="submission" date="2016-11" db="EMBL/GenBank/DDBJ databases">
        <authorList>
            <person name="Varghese N."/>
            <person name="Submissions S."/>
        </authorList>
    </citation>
    <scope>NUCLEOTIDE SEQUENCE [LARGE SCALE GENOMIC DNA]</scope>
    <source>
        <strain evidence="8">DSM 2635</strain>
    </source>
</reference>
<evidence type="ECO:0000256" key="3">
    <source>
        <dbReference type="ARBA" id="ARBA00023172"/>
    </source>
</evidence>
<dbReference type="InterPro" id="IPR006119">
    <property type="entry name" value="Resolv_N"/>
</dbReference>
<feature type="domain" description="Resolvase/invertase-type recombinase catalytic" evidence="6">
    <location>
        <begin position="1"/>
        <end position="134"/>
    </location>
</feature>
<evidence type="ECO:0000313" key="8">
    <source>
        <dbReference type="Proteomes" id="UP000243255"/>
    </source>
</evidence>
<dbReference type="SUPFAM" id="SSF53041">
    <property type="entry name" value="Resolvase-like"/>
    <property type="match status" value="1"/>
</dbReference>
<dbReference type="AlphaFoldDB" id="A0A1M5SBS9"/>
<keyword evidence="3" id="KW-0233">DNA recombination</keyword>
<dbReference type="SMART" id="SM00857">
    <property type="entry name" value="Resolvase"/>
    <property type="match status" value="1"/>
</dbReference>
<dbReference type="EMBL" id="FQWX01000039">
    <property type="protein sequence ID" value="SHH35925.1"/>
    <property type="molecule type" value="Genomic_DNA"/>
</dbReference>
<dbReference type="PROSITE" id="PS00397">
    <property type="entry name" value="RECOMBINASES_1"/>
    <property type="match status" value="1"/>
</dbReference>
<dbReference type="Proteomes" id="UP000243255">
    <property type="component" value="Unassembled WGS sequence"/>
</dbReference>
<evidence type="ECO:0000256" key="5">
    <source>
        <dbReference type="PROSITE-ProRule" id="PRU10137"/>
    </source>
</evidence>
<dbReference type="InterPro" id="IPR036162">
    <property type="entry name" value="Resolvase-like_N_sf"/>
</dbReference>
<gene>
    <name evidence="7" type="ORF">SAMN04488530_1397</name>
</gene>
<proteinExistence type="predicted"/>
<sequence length="200" mass="23637">MRLGYIRVSTKEQNVVRQELLMNQLNVEKVYMEKVSGKNTNRPRLKEMINFAREGDVVVVESISRFARNTKDLLELIEILKEKKVDFESQKERIDTSTSSGEFMLTIFGAMAQLERSYILDRQKEGIDAMPLNEFGKKVSLKTGRQSGRPRIKYPIDWEIEYKRWINKEQTAKITMERLCLKRTTFYKLVKEFEIDNLNQ</sequence>
<dbReference type="PANTHER" id="PTHR30461">
    <property type="entry name" value="DNA-INVERTASE FROM LAMBDOID PROPHAGE"/>
    <property type="match status" value="1"/>
</dbReference>
<evidence type="ECO:0000256" key="4">
    <source>
        <dbReference type="PIRSR" id="PIRSR606118-50"/>
    </source>
</evidence>